<comment type="subcellular location">
    <subcellularLocation>
        <location evidence="1 13">Cytoplasm</location>
    </subcellularLocation>
</comment>
<dbReference type="SUPFAM" id="SSF56784">
    <property type="entry name" value="HAD-like"/>
    <property type="match status" value="1"/>
</dbReference>
<dbReference type="PANTHER" id="PTHR10466:SF0">
    <property type="entry name" value="PHOSPHOMANNOMUTASE"/>
    <property type="match status" value="1"/>
</dbReference>
<dbReference type="OMA" id="ISHRVYT"/>
<dbReference type="InterPro" id="IPR006379">
    <property type="entry name" value="HAD-SF_hydro_IIB"/>
</dbReference>
<dbReference type="GO" id="GO:0004615">
    <property type="term" value="F:phosphomannomutase activity"/>
    <property type="evidence" value="ECO:0007669"/>
    <property type="project" value="UniProtKB-EC"/>
</dbReference>
<dbReference type="PANTHER" id="PTHR10466">
    <property type="entry name" value="PHOSPHOMANNOMUTASE"/>
    <property type="match status" value="1"/>
</dbReference>
<dbReference type="UniPathway" id="UPA00126">
    <property type="reaction ID" value="UER00424"/>
</dbReference>
<keyword evidence="15" id="KW-1185">Reference proteome</keyword>
<dbReference type="EMBL" id="DS989728">
    <property type="protein sequence ID" value="EEA06151.1"/>
    <property type="molecule type" value="Genomic_DNA"/>
</dbReference>
<evidence type="ECO:0000256" key="5">
    <source>
        <dbReference type="ARBA" id="ARBA00012730"/>
    </source>
</evidence>
<keyword evidence="6 13" id="KW-0963">Cytoplasm</keyword>
<comment type="cofactor">
    <cofactor evidence="12">
        <name>Mg(2+)</name>
        <dbReference type="ChEBI" id="CHEBI:18420"/>
    </cofactor>
</comment>
<dbReference type="eggNOG" id="KOG3189">
    <property type="taxonomic scope" value="Eukaryota"/>
</dbReference>
<evidence type="ECO:0000256" key="9">
    <source>
        <dbReference type="ARBA" id="ARBA00023235"/>
    </source>
</evidence>
<feature type="binding site" evidence="12">
    <location>
        <position position="11"/>
    </location>
    <ligand>
        <name>Mg(2+)</name>
        <dbReference type="ChEBI" id="CHEBI:18420"/>
        <label>1</label>
    </ligand>
</feature>
<evidence type="ECO:0000256" key="1">
    <source>
        <dbReference type="ARBA" id="ARBA00004496"/>
    </source>
</evidence>
<dbReference type="EC" id="5.4.2.8" evidence="5 13"/>
<dbReference type="InterPro" id="IPR005002">
    <property type="entry name" value="PMM"/>
</dbReference>
<dbReference type="InterPro" id="IPR043169">
    <property type="entry name" value="PMM_cap"/>
</dbReference>
<dbReference type="GO" id="GO:0006013">
    <property type="term" value="P:mannose metabolic process"/>
    <property type="evidence" value="ECO:0007669"/>
    <property type="project" value="TreeGrafter"/>
</dbReference>
<dbReference type="GO" id="GO:0005829">
    <property type="term" value="C:cytosol"/>
    <property type="evidence" value="ECO:0007669"/>
    <property type="project" value="TreeGrafter"/>
</dbReference>
<sequence length="245" mass="28330">MEKTKILALFDLDGTLTLPRREISDDMITTLIKAKNNLCIGIVSGSDYIKIQQQLKNKAFECCDYLFAENGIVAYKHGELFSCQNIASVIGEDSLKKLINFCLHYIADLDIPIKRGTFIEYRSGMINISPIGRNCTYQERLEFFNFDKKYEIRKKFVESIMETFKDLRLKCSIGGQISIDIFPEGWDKRYCLNHIEDIFSEIHFFGDKTSQGGNDWEIFNDPRVIGHTVTDPQNTKNKLYSLFLK</sequence>
<accession>B6AC95</accession>
<comment type="pathway">
    <text evidence="2 13">Nucleotide-sugar biosynthesis; GDP-alpha-D-mannose biosynthesis; alpha-D-mannose 1-phosphate from D-fructose 6-phosphate: step 2/2.</text>
</comment>
<comment type="similarity">
    <text evidence="3 13">Belongs to the eukaryotic PMM family.</text>
</comment>
<evidence type="ECO:0000256" key="3">
    <source>
        <dbReference type="ARBA" id="ARBA00009736"/>
    </source>
</evidence>
<protein>
    <recommendedName>
        <fullName evidence="5 13">Phosphomannomutase</fullName>
        <ecNumber evidence="5 13">5.4.2.8</ecNumber>
    </recommendedName>
</protein>
<dbReference type="SFLD" id="SFLDG01140">
    <property type="entry name" value="C2.B:_Phosphomannomutase_and_P"/>
    <property type="match status" value="1"/>
</dbReference>
<organism evidence="14 15">
    <name type="scientific">Cryptosporidium muris (strain RN66)</name>
    <dbReference type="NCBI Taxonomy" id="441375"/>
    <lineage>
        <taxon>Eukaryota</taxon>
        <taxon>Sar</taxon>
        <taxon>Alveolata</taxon>
        <taxon>Apicomplexa</taxon>
        <taxon>Conoidasida</taxon>
        <taxon>Coccidia</taxon>
        <taxon>Eucoccidiorida</taxon>
        <taxon>Eimeriorina</taxon>
        <taxon>Cryptosporidiidae</taxon>
        <taxon>Cryptosporidium</taxon>
    </lineage>
</organism>
<dbReference type="CDD" id="cd02585">
    <property type="entry name" value="HAD_PMM"/>
    <property type="match status" value="1"/>
</dbReference>
<evidence type="ECO:0000256" key="10">
    <source>
        <dbReference type="PIRSR" id="PIRSR605002-1"/>
    </source>
</evidence>
<keyword evidence="8 12" id="KW-0460">Magnesium</keyword>
<dbReference type="SFLD" id="SFLDF00445">
    <property type="entry name" value="alpha-phosphomannomutase"/>
    <property type="match status" value="1"/>
</dbReference>
<feature type="binding site" evidence="11">
    <location>
        <position position="133"/>
    </location>
    <ligand>
        <name>alpha-D-mannose 1-phosphate</name>
        <dbReference type="ChEBI" id="CHEBI:58409"/>
    </ligand>
</feature>
<feature type="binding site" evidence="11">
    <location>
        <position position="140"/>
    </location>
    <ligand>
        <name>alpha-D-mannose 1-phosphate</name>
        <dbReference type="ChEBI" id="CHEBI:58409"/>
    </ligand>
</feature>
<feature type="binding site" evidence="11">
    <location>
        <position position="122"/>
    </location>
    <ligand>
        <name>alpha-D-mannose 1-phosphate</name>
        <dbReference type="ChEBI" id="CHEBI:58409"/>
    </ligand>
</feature>
<evidence type="ECO:0000313" key="15">
    <source>
        <dbReference type="Proteomes" id="UP000001460"/>
    </source>
</evidence>
<dbReference type="Gene3D" id="3.40.50.1000">
    <property type="entry name" value="HAD superfamily/HAD-like"/>
    <property type="match status" value="1"/>
</dbReference>
<feature type="active site" description="Proton donor/acceptor" evidence="10">
    <location>
        <position position="13"/>
    </location>
</feature>
<dbReference type="RefSeq" id="XP_002140500.1">
    <property type="nucleotide sequence ID" value="XM_002140464.1"/>
</dbReference>
<dbReference type="AlphaFoldDB" id="B6AC95"/>
<keyword evidence="7 12" id="KW-0479">Metal-binding</keyword>
<feature type="binding site" evidence="12">
    <location>
        <position position="13"/>
    </location>
    <ligand>
        <name>Mg(2+)</name>
        <dbReference type="ChEBI" id="CHEBI:18420"/>
        <label>1</label>
    </ligand>
</feature>
<comment type="subunit">
    <text evidence="4 13">Homodimer.</text>
</comment>
<feature type="binding site" evidence="11">
    <location>
        <position position="178"/>
    </location>
    <ligand>
        <name>alpha-D-mannose 1-phosphate</name>
        <dbReference type="ChEBI" id="CHEBI:58409"/>
    </ligand>
</feature>
<dbReference type="OrthoDB" id="10264771at2759"/>
<dbReference type="STRING" id="441375.B6AC95"/>
<reference evidence="14" key="1">
    <citation type="submission" date="2008-06" db="EMBL/GenBank/DDBJ databases">
        <authorList>
            <person name="Lorenzi H."/>
            <person name="Inman J."/>
            <person name="Miller J."/>
            <person name="Schobel S."/>
            <person name="Amedeo P."/>
            <person name="Caler E.V."/>
            <person name="da Silva J."/>
        </authorList>
    </citation>
    <scope>NUCLEOTIDE SEQUENCE [LARGE SCALE GENOMIC DNA]</scope>
    <source>
        <strain evidence="14">RN66</strain>
    </source>
</reference>
<feature type="active site" description="Nucleophile" evidence="10">
    <location>
        <position position="11"/>
    </location>
</feature>
<feature type="binding site" evidence="11">
    <location>
        <position position="20"/>
    </location>
    <ligand>
        <name>alpha-D-mannose 1-phosphate</name>
        <dbReference type="ChEBI" id="CHEBI:58409"/>
    </ligand>
</feature>
<evidence type="ECO:0000256" key="2">
    <source>
        <dbReference type="ARBA" id="ARBA00004699"/>
    </source>
</evidence>
<comment type="function">
    <text evidence="13">Involved in the synthesis of the GDP-mannose and dolichol-phosphate-mannose required for a number of critical mannosyl transfer reactions.</text>
</comment>
<evidence type="ECO:0000256" key="13">
    <source>
        <dbReference type="RuleBase" id="RU361118"/>
    </source>
</evidence>
<keyword evidence="9 13" id="KW-0413">Isomerase</keyword>
<dbReference type="NCBIfam" id="TIGR01484">
    <property type="entry name" value="HAD-SF-IIB"/>
    <property type="match status" value="1"/>
</dbReference>
<evidence type="ECO:0000256" key="6">
    <source>
        <dbReference type="ARBA" id="ARBA00022490"/>
    </source>
</evidence>
<dbReference type="GO" id="GO:0009298">
    <property type="term" value="P:GDP-mannose biosynthetic process"/>
    <property type="evidence" value="ECO:0007669"/>
    <property type="project" value="UniProtKB-UniPathway"/>
</dbReference>
<dbReference type="GO" id="GO:0006487">
    <property type="term" value="P:protein N-linked glycosylation"/>
    <property type="evidence" value="ECO:0007669"/>
    <property type="project" value="TreeGrafter"/>
</dbReference>
<gene>
    <name evidence="14" type="ORF">CMU_019080</name>
</gene>
<dbReference type="Gene3D" id="3.30.1240.20">
    <property type="match status" value="1"/>
</dbReference>
<evidence type="ECO:0000256" key="7">
    <source>
        <dbReference type="ARBA" id="ARBA00022723"/>
    </source>
</evidence>
<dbReference type="Proteomes" id="UP000001460">
    <property type="component" value="Unassembled WGS sequence"/>
</dbReference>
<dbReference type="InterPro" id="IPR023214">
    <property type="entry name" value="HAD_sf"/>
</dbReference>
<dbReference type="SFLD" id="SFLDS00003">
    <property type="entry name" value="Haloacid_Dehalogenase"/>
    <property type="match status" value="1"/>
</dbReference>
<dbReference type="SFLD" id="SFLDG01143">
    <property type="entry name" value="C2.B.3:_Phosphomannomutase_Lik"/>
    <property type="match status" value="1"/>
</dbReference>
<feature type="binding site" evidence="12">
    <location>
        <position position="219"/>
    </location>
    <ligand>
        <name>Mg(2+)</name>
        <dbReference type="ChEBI" id="CHEBI:18420"/>
        <label>1</label>
    </ligand>
</feature>
<feature type="binding site" evidence="12">
    <location>
        <position position="207"/>
    </location>
    <ligand>
        <name>Mg(2+)</name>
        <dbReference type="ChEBI" id="CHEBI:18420"/>
        <label>1</label>
    </ligand>
</feature>
<dbReference type="Pfam" id="PF03332">
    <property type="entry name" value="PMM"/>
    <property type="match status" value="1"/>
</dbReference>
<comment type="catalytic activity">
    <reaction evidence="13">
        <text>alpha-D-mannose 1-phosphate = D-mannose 6-phosphate</text>
        <dbReference type="Rhea" id="RHEA:11140"/>
        <dbReference type="ChEBI" id="CHEBI:58409"/>
        <dbReference type="ChEBI" id="CHEBI:58735"/>
        <dbReference type="EC" id="5.4.2.8"/>
    </reaction>
</comment>
<dbReference type="GO" id="GO:0046872">
    <property type="term" value="F:metal ion binding"/>
    <property type="evidence" value="ECO:0007669"/>
    <property type="project" value="UniProtKB-KW"/>
</dbReference>
<name>B6AC95_CRYMR</name>
<evidence type="ECO:0000256" key="4">
    <source>
        <dbReference type="ARBA" id="ARBA00011738"/>
    </source>
</evidence>
<dbReference type="InterPro" id="IPR036412">
    <property type="entry name" value="HAD-like_sf"/>
</dbReference>
<evidence type="ECO:0000256" key="8">
    <source>
        <dbReference type="ARBA" id="ARBA00022842"/>
    </source>
</evidence>
<feature type="binding site" evidence="11">
    <location>
        <position position="180"/>
    </location>
    <ligand>
        <name>alpha-D-mannose 1-phosphate</name>
        <dbReference type="ChEBI" id="CHEBI:58409"/>
    </ligand>
</feature>
<evidence type="ECO:0000313" key="14">
    <source>
        <dbReference type="EMBL" id="EEA06151.1"/>
    </source>
</evidence>
<evidence type="ECO:0000256" key="11">
    <source>
        <dbReference type="PIRSR" id="PIRSR605002-2"/>
    </source>
</evidence>
<dbReference type="FunFam" id="3.30.1240.20:FF:000001">
    <property type="entry name" value="Phosphomannomutase"/>
    <property type="match status" value="1"/>
</dbReference>
<feature type="binding site" evidence="12">
    <location>
        <position position="221"/>
    </location>
    <ligand>
        <name>Mg(2+)</name>
        <dbReference type="ChEBI" id="CHEBI:18420"/>
        <label>1</label>
    </ligand>
</feature>
<dbReference type="GeneID" id="6995450"/>
<evidence type="ECO:0000256" key="12">
    <source>
        <dbReference type="PIRSR" id="PIRSR605002-3"/>
    </source>
</evidence>
<dbReference type="VEuPathDB" id="CryptoDB:CMU_019080"/>
<proteinExistence type="inferred from homology"/>